<dbReference type="Proteomes" id="UP000774570">
    <property type="component" value="Unassembled WGS sequence"/>
</dbReference>
<sequence>MRLTVIGATGGIGKEVVRQALERGHEVTAAVRDPDGLPAGLRERAEVVRADVLDPDALAPLVKGRDAVISALGTRTRGPDTIQADGARSEVAAMTAAGVRRLLLVGAAGAVDDPADGPFTRYAVKPLLQRILRDNFLDLAEGEEIVRRSDLDWTIVRPPRLLDRPGKGAYRSAVGGLVRGGRSIARADVATALLDFVGNTGTHRKAVGIAD</sequence>
<dbReference type="CDD" id="cd05244">
    <property type="entry name" value="BVR-B_like_SDR_a"/>
    <property type="match status" value="1"/>
</dbReference>
<reference evidence="2 3" key="1">
    <citation type="submission" date="2021-07" db="EMBL/GenBank/DDBJ databases">
        <title>Actinomadura sp. PM05-2 isolated from lichen.</title>
        <authorList>
            <person name="Somphong A."/>
            <person name="Phongsopitanun W."/>
            <person name="Tanasupawat S."/>
            <person name="Peongsungnone V."/>
        </authorList>
    </citation>
    <scope>NUCLEOTIDE SEQUENCE [LARGE SCALE GENOMIC DNA]</scope>
    <source>
        <strain evidence="2 3">PM05-2</strain>
    </source>
</reference>
<dbReference type="PANTHER" id="PTHR15020:SF50">
    <property type="entry name" value="UPF0659 PROTEIN YMR090W"/>
    <property type="match status" value="1"/>
</dbReference>
<dbReference type="PANTHER" id="PTHR15020">
    <property type="entry name" value="FLAVIN REDUCTASE-RELATED"/>
    <property type="match status" value="1"/>
</dbReference>
<evidence type="ECO:0000259" key="1">
    <source>
        <dbReference type="Pfam" id="PF13460"/>
    </source>
</evidence>
<dbReference type="EMBL" id="JAIBOA010000001">
    <property type="protein sequence ID" value="MBW8480980.1"/>
    <property type="molecule type" value="Genomic_DNA"/>
</dbReference>
<dbReference type="Gene3D" id="3.40.50.720">
    <property type="entry name" value="NAD(P)-binding Rossmann-like Domain"/>
    <property type="match status" value="1"/>
</dbReference>
<name>A0ABS7FKT4_9ACTN</name>
<gene>
    <name evidence="2" type="ORF">K1Y72_01270</name>
</gene>
<keyword evidence="3" id="KW-1185">Reference proteome</keyword>
<evidence type="ECO:0000313" key="2">
    <source>
        <dbReference type="EMBL" id="MBW8480980.1"/>
    </source>
</evidence>
<dbReference type="InterPro" id="IPR016040">
    <property type="entry name" value="NAD(P)-bd_dom"/>
</dbReference>
<proteinExistence type="predicted"/>
<dbReference type="InterPro" id="IPR036291">
    <property type="entry name" value="NAD(P)-bd_dom_sf"/>
</dbReference>
<accession>A0ABS7FKT4</accession>
<evidence type="ECO:0000313" key="3">
    <source>
        <dbReference type="Proteomes" id="UP000774570"/>
    </source>
</evidence>
<feature type="domain" description="NAD(P)-binding" evidence="1">
    <location>
        <begin position="7"/>
        <end position="197"/>
    </location>
</feature>
<comment type="caution">
    <text evidence="2">The sequence shown here is derived from an EMBL/GenBank/DDBJ whole genome shotgun (WGS) entry which is preliminary data.</text>
</comment>
<dbReference type="Pfam" id="PF13460">
    <property type="entry name" value="NAD_binding_10"/>
    <property type="match status" value="1"/>
</dbReference>
<protein>
    <submittedName>
        <fullName evidence="2">SDR family oxidoreductase</fullName>
    </submittedName>
</protein>
<dbReference type="SUPFAM" id="SSF51735">
    <property type="entry name" value="NAD(P)-binding Rossmann-fold domains"/>
    <property type="match status" value="1"/>
</dbReference>
<dbReference type="RefSeq" id="WP_220162369.1">
    <property type="nucleotide sequence ID" value="NZ_JAIBOA010000001.1"/>
</dbReference>
<organism evidence="2 3">
    <name type="scientific">Actinomadura parmotrematis</name>
    <dbReference type="NCBI Taxonomy" id="2864039"/>
    <lineage>
        <taxon>Bacteria</taxon>
        <taxon>Bacillati</taxon>
        <taxon>Actinomycetota</taxon>
        <taxon>Actinomycetes</taxon>
        <taxon>Streptosporangiales</taxon>
        <taxon>Thermomonosporaceae</taxon>
        <taxon>Actinomadura</taxon>
    </lineage>
</organism>